<dbReference type="AlphaFoldDB" id="A0A2H1VG53"/>
<reference evidence="2" key="1">
    <citation type="submission" date="2016-07" db="EMBL/GenBank/DDBJ databases">
        <authorList>
            <person name="Bretaudeau A."/>
        </authorList>
    </citation>
    <scope>NUCLEOTIDE SEQUENCE</scope>
    <source>
        <strain evidence="2">Rice</strain>
        <tissue evidence="2">Whole body</tissue>
    </source>
</reference>
<sequence length="301" mass="32679">MTSPVLAEARGSVRLLLTKNHPVPTPAFRAGAPVNLLLFYTKNLVQRIYLISSKGQAEVHITATPTFHHLNKSNHPMTSPALGEMRKSVRLLLTKLHPVPTPAFRAGASVNPLVASPALGEARGSVRLLLIKNHPVPSPAFRAGAPLNPLEKFSKNRKKPSNTSPDSGIEPETPCPAVALATTQPMRQQESIFLRTENHPMASPALGEARGSVRLLLTKNHPVPTPAFRAGAPRHLKHRSGIEPGIHRTDNIAAGELFEKILTEIPSSGSKTISLKLENGWTDLANFGLELFVEVQGKFKW</sequence>
<feature type="region of interest" description="Disordered" evidence="1">
    <location>
        <begin position="140"/>
        <end position="174"/>
    </location>
</feature>
<evidence type="ECO:0000313" key="2">
    <source>
        <dbReference type="EMBL" id="SOQ39828.1"/>
    </source>
</evidence>
<protein>
    <submittedName>
        <fullName evidence="2">SFRICE_024944</fullName>
    </submittedName>
</protein>
<gene>
    <name evidence="2" type="ORF">SFRICE_024944</name>
</gene>
<dbReference type="EMBL" id="ODYU01002394">
    <property type="protein sequence ID" value="SOQ39828.1"/>
    <property type="molecule type" value="Genomic_DNA"/>
</dbReference>
<accession>A0A2H1VG53</accession>
<name>A0A2H1VG53_SPOFR</name>
<evidence type="ECO:0000256" key="1">
    <source>
        <dbReference type="SAM" id="MobiDB-lite"/>
    </source>
</evidence>
<organism evidence="2">
    <name type="scientific">Spodoptera frugiperda</name>
    <name type="common">Fall armyworm</name>
    <dbReference type="NCBI Taxonomy" id="7108"/>
    <lineage>
        <taxon>Eukaryota</taxon>
        <taxon>Metazoa</taxon>
        <taxon>Ecdysozoa</taxon>
        <taxon>Arthropoda</taxon>
        <taxon>Hexapoda</taxon>
        <taxon>Insecta</taxon>
        <taxon>Pterygota</taxon>
        <taxon>Neoptera</taxon>
        <taxon>Endopterygota</taxon>
        <taxon>Lepidoptera</taxon>
        <taxon>Glossata</taxon>
        <taxon>Ditrysia</taxon>
        <taxon>Noctuoidea</taxon>
        <taxon>Noctuidae</taxon>
        <taxon>Amphipyrinae</taxon>
        <taxon>Spodoptera</taxon>
    </lineage>
</organism>
<proteinExistence type="predicted"/>